<evidence type="ECO:0000313" key="1">
    <source>
        <dbReference type="EMBL" id="KAK6588085.1"/>
    </source>
</evidence>
<name>A0AAV9XV49_9CRYT</name>
<protein>
    <recommendedName>
        <fullName evidence="3">CCZ1/INTU/HSP4 first Longin domain-containing protein</fullName>
    </recommendedName>
</protein>
<comment type="caution">
    <text evidence="1">The sequence shown here is derived from an EMBL/GenBank/DDBJ whole genome shotgun (WGS) entry which is preliminary data.</text>
</comment>
<evidence type="ECO:0008006" key="3">
    <source>
        <dbReference type="Google" id="ProtNLM"/>
    </source>
</evidence>
<reference evidence="1 2" key="1">
    <citation type="submission" date="2023-10" db="EMBL/GenBank/DDBJ databases">
        <title>Comparative genomics analysis reveals potential genetic determinants of host preference in Cryptosporidium xiaoi.</title>
        <authorList>
            <person name="Xiao L."/>
            <person name="Li J."/>
        </authorList>
    </citation>
    <scope>NUCLEOTIDE SEQUENCE [LARGE SCALE GENOMIC DNA]</scope>
    <source>
        <strain evidence="1 2">52996</strain>
    </source>
</reference>
<keyword evidence="2" id="KW-1185">Reference proteome</keyword>
<dbReference type="PANTHER" id="PTHR13056">
    <property type="entry name" value="VACUOLAR FUSION PROTEIN CCZ1 HOMOLOG-RELATED"/>
    <property type="match status" value="1"/>
</dbReference>
<evidence type="ECO:0000313" key="2">
    <source>
        <dbReference type="Proteomes" id="UP001311799"/>
    </source>
</evidence>
<dbReference type="PANTHER" id="PTHR13056:SF0">
    <property type="entry name" value="VACUOLAR FUSION PROTEIN CCZ1 HOMOLOG-RELATED"/>
    <property type="match status" value="1"/>
</dbReference>
<dbReference type="InterPro" id="IPR013176">
    <property type="entry name" value="Ccz1"/>
</dbReference>
<dbReference type="Proteomes" id="UP001311799">
    <property type="component" value="Unassembled WGS sequence"/>
</dbReference>
<proteinExistence type="predicted"/>
<dbReference type="GO" id="GO:0016192">
    <property type="term" value="P:vesicle-mediated transport"/>
    <property type="evidence" value="ECO:0007669"/>
    <property type="project" value="InterPro"/>
</dbReference>
<dbReference type="EMBL" id="JAWDEY010000035">
    <property type="protein sequence ID" value="KAK6588085.1"/>
    <property type="molecule type" value="Genomic_DNA"/>
</dbReference>
<organism evidence="1 2">
    <name type="scientific">Cryptosporidium xiaoi</name>
    <dbReference type="NCBI Taxonomy" id="659607"/>
    <lineage>
        <taxon>Eukaryota</taxon>
        <taxon>Sar</taxon>
        <taxon>Alveolata</taxon>
        <taxon>Apicomplexa</taxon>
        <taxon>Conoidasida</taxon>
        <taxon>Coccidia</taxon>
        <taxon>Eucoccidiorida</taxon>
        <taxon>Eimeriorina</taxon>
        <taxon>Cryptosporidiidae</taxon>
        <taxon>Cryptosporidium</taxon>
    </lineage>
</organism>
<dbReference type="AlphaFoldDB" id="A0AAV9XV49"/>
<accession>A0AAV9XV49</accession>
<dbReference type="GO" id="GO:0035658">
    <property type="term" value="C:Mon1-Ccz1 complex"/>
    <property type="evidence" value="ECO:0007669"/>
    <property type="project" value="InterPro"/>
</dbReference>
<sequence length="537" mass="61968">MLSTDIVSAGALQNRTKLELIRKKIYSFFLFDLNVQIENNDIDDTNFELSNKLLYYFPGSLSITTIRHQVGLVEGFISISSILINDGKEINYVRTRKHEISFKRLNDTSIVVCMITLLPHYIRSNSGKVMTIDFSDDDFNDRIYSQDGSLDYKLPYLKDSTNFFSGEDDKKDSLMLILDRFAETFNLLHGDLLNINRDNLISILEDFVPGFLDTIDLSTLSFATSVDGFYFAPVERQIQISVINLVEATRNKFDDISHVTILFDAHLIYSTLDNLSSKILYNYLVLYNGVASNDKLCNEPFGRFPRRGYDYEERPLSSFGRCNRFSGDGFLFGPITQGSARGKRTDFVFSPRIFLPDHVKEGYKLVAFTHKEMMIVVLLKGDEKKRLKLYKDEVDPELSEEMNFCFKIRKHMIDSEGGIRDLYSDIMNQFVTVMNLPDSFRFFYLNKANNAIRRSNRLFEPTNTLMSSVEGDCVWGTAALVLDESSRVSEISFKSGTEGWVICKKSLDRIFYLFFENPETTYDEIMGKLNQKRKKRK</sequence>
<gene>
    <name evidence="1" type="ORF">RS030_7965</name>
</gene>